<name>A0AAV9D047_ACOCL</name>
<protein>
    <submittedName>
        <fullName evidence="1">Phosphatidylinositol 4-phosphate 5-kinase 2</fullName>
    </submittedName>
</protein>
<evidence type="ECO:0000313" key="1">
    <source>
        <dbReference type="EMBL" id="KAK1293782.1"/>
    </source>
</evidence>
<evidence type="ECO:0000313" key="2">
    <source>
        <dbReference type="Proteomes" id="UP001180020"/>
    </source>
</evidence>
<dbReference type="EMBL" id="JAUJYO010000016">
    <property type="protein sequence ID" value="KAK1293782.1"/>
    <property type="molecule type" value="Genomic_DNA"/>
</dbReference>
<proteinExistence type="predicted"/>
<gene>
    <name evidence="1" type="primary">PIP5K2</name>
    <name evidence="1" type="ORF">QJS10_CPA16g00282</name>
</gene>
<reference evidence="1" key="1">
    <citation type="journal article" date="2023" name="Nat. Commun.">
        <title>Diploid and tetraploid genomes of Acorus and the evolution of monocots.</title>
        <authorList>
            <person name="Ma L."/>
            <person name="Liu K.W."/>
            <person name="Li Z."/>
            <person name="Hsiao Y.Y."/>
            <person name="Qi Y."/>
            <person name="Fu T."/>
            <person name="Tang G.D."/>
            <person name="Zhang D."/>
            <person name="Sun W.H."/>
            <person name="Liu D.K."/>
            <person name="Li Y."/>
            <person name="Chen G.Z."/>
            <person name="Liu X.D."/>
            <person name="Liao X.Y."/>
            <person name="Jiang Y.T."/>
            <person name="Yu X."/>
            <person name="Hao Y."/>
            <person name="Huang J."/>
            <person name="Zhao X.W."/>
            <person name="Ke S."/>
            <person name="Chen Y.Y."/>
            <person name="Wu W.L."/>
            <person name="Hsu J.L."/>
            <person name="Lin Y.F."/>
            <person name="Huang M.D."/>
            <person name="Li C.Y."/>
            <person name="Huang L."/>
            <person name="Wang Z.W."/>
            <person name="Zhao X."/>
            <person name="Zhong W.Y."/>
            <person name="Peng D.H."/>
            <person name="Ahmad S."/>
            <person name="Lan S."/>
            <person name="Zhang J.S."/>
            <person name="Tsai W.C."/>
            <person name="Van de Peer Y."/>
            <person name="Liu Z.J."/>
        </authorList>
    </citation>
    <scope>NUCLEOTIDE SEQUENCE</scope>
    <source>
        <strain evidence="1">CP</strain>
    </source>
</reference>
<dbReference type="Proteomes" id="UP001180020">
    <property type="component" value="Unassembled WGS sequence"/>
</dbReference>
<reference evidence="1" key="2">
    <citation type="submission" date="2023-06" db="EMBL/GenBank/DDBJ databases">
        <authorList>
            <person name="Ma L."/>
            <person name="Liu K.-W."/>
            <person name="Li Z."/>
            <person name="Hsiao Y.-Y."/>
            <person name="Qi Y."/>
            <person name="Fu T."/>
            <person name="Tang G."/>
            <person name="Zhang D."/>
            <person name="Sun W.-H."/>
            <person name="Liu D.-K."/>
            <person name="Li Y."/>
            <person name="Chen G.-Z."/>
            <person name="Liu X.-D."/>
            <person name="Liao X.-Y."/>
            <person name="Jiang Y.-T."/>
            <person name="Yu X."/>
            <person name="Hao Y."/>
            <person name="Huang J."/>
            <person name="Zhao X.-W."/>
            <person name="Ke S."/>
            <person name="Chen Y.-Y."/>
            <person name="Wu W.-L."/>
            <person name="Hsu J.-L."/>
            <person name="Lin Y.-F."/>
            <person name="Huang M.-D."/>
            <person name="Li C.-Y."/>
            <person name="Huang L."/>
            <person name="Wang Z.-W."/>
            <person name="Zhao X."/>
            <person name="Zhong W.-Y."/>
            <person name="Peng D.-H."/>
            <person name="Ahmad S."/>
            <person name="Lan S."/>
            <person name="Zhang J.-S."/>
            <person name="Tsai W.-C."/>
            <person name="Van De Peer Y."/>
            <person name="Liu Z.-J."/>
        </authorList>
    </citation>
    <scope>NUCLEOTIDE SEQUENCE</scope>
    <source>
        <strain evidence="1">CP</strain>
        <tissue evidence="1">Leaves</tissue>
    </source>
</reference>
<comment type="caution">
    <text evidence="1">The sequence shown here is derived from an EMBL/GenBank/DDBJ whole genome shotgun (WGS) entry which is preliminary data.</text>
</comment>
<dbReference type="AlphaFoldDB" id="A0AAV9D047"/>
<sequence length="73" mass="8377">METEKQSFVAEGGEKGFGQFKRICIWESDGEAGDITCDIIDGAWRGWRRSARRSWRRSRAAHIVLRGEYKKSG</sequence>
<accession>A0AAV9D047</accession>
<organism evidence="1 2">
    <name type="scientific">Acorus calamus</name>
    <name type="common">Sweet flag</name>
    <dbReference type="NCBI Taxonomy" id="4465"/>
    <lineage>
        <taxon>Eukaryota</taxon>
        <taxon>Viridiplantae</taxon>
        <taxon>Streptophyta</taxon>
        <taxon>Embryophyta</taxon>
        <taxon>Tracheophyta</taxon>
        <taxon>Spermatophyta</taxon>
        <taxon>Magnoliopsida</taxon>
        <taxon>Liliopsida</taxon>
        <taxon>Acoraceae</taxon>
        <taxon>Acorus</taxon>
    </lineage>
</organism>
<keyword evidence="2" id="KW-1185">Reference proteome</keyword>